<evidence type="ECO:0000259" key="2">
    <source>
        <dbReference type="Pfam" id="PF02371"/>
    </source>
</evidence>
<dbReference type="GO" id="GO:0003677">
    <property type="term" value="F:DNA binding"/>
    <property type="evidence" value="ECO:0007669"/>
    <property type="project" value="InterPro"/>
</dbReference>
<dbReference type="GO" id="GO:0006313">
    <property type="term" value="P:DNA transposition"/>
    <property type="evidence" value="ECO:0007669"/>
    <property type="project" value="InterPro"/>
</dbReference>
<dbReference type="AlphaFoldDB" id="A0A011UKZ8"/>
<accession>A0A011UKZ8</accession>
<evidence type="ECO:0000313" key="4">
    <source>
        <dbReference type="Proteomes" id="UP000019849"/>
    </source>
</evidence>
<dbReference type="HOGENOM" id="CLU_2434470_0_0_5"/>
<dbReference type="eggNOG" id="COG3547">
    <property type="taxonomic scope" value="Bacteria"/>
</dbReference>
<dbReference type="InterPro" id="IPR003346">
    <property type="entry name" value="Transposase_20"/>
</dbReference>
<gene>
    <name evidence="3" type="ORF">BG36_05455</name>
</gene>
<feature type="region of interest" description="Disordered" evidence="1">
    <location>
        <begin position="67"/>
        <end position="90"/>
    </location>
</feature>
<protein>
    <recommendedName>
        <fullName evidence="2">Transposase IS116/IS110/IS902 C-terminal domain-containing protein</fullName>
    </recommendedName>
</protein>
<organism evidence="3 4">
    <name type="scientific">Aquamicrobium defluvii</name>
    <dbReference type="NCBI Taxonomy" id="69279"/>
    <lineage>
        <taxon>Bacteria</taxon>
        <taxon>Pseudomonadati</taxon>
        <taxon>Pseudomonadota</taxon>
        <taxon>Alphaproteobacteria</taxon>
        <taxon>Hyphomicrobiales</taxon>
        <taxon>Phyllobacteriaceae</taxon>
        <taxon>Aquamicrobium</taxon>
    </lineage>
</organism>
<sequence>MAATFQKLCEQFTVFHERMLSIAKDDAVFGRLMTVPGVGPVVAPVFAITIDFPSRFRSSKAAGPFPGLTPHLHQSGEDSRVSLSFSAATL</sequence>
<dbReference type="RefSeq" id="WP_036993051.1">
    <property type="nucleotide sequence ID" value="NZ_SNZF01000007.1"/>
</dbReference>
<comment type="caution">
    <text evidence="3">The sequence shown here is derived from an EMBL/GenBank/DDBJ whole genome shotgun (WGS) entry which is preliminary data.</text>
</comment>
<evidence type="ECO:0000256" key="1">
    <source>
        <dbReference type="SAM" id="MobiDB-lite"/>
    </source>
</evidence>
<feature type="compositionally biased region" description="Polar residues" evidence="1">
    <location>
        <begin position="81"/>
        <end position="90"/>
    </location>
</feature>
<feature type="domain" description="Transposase IS116/IS110/IS902 C-terminal" evidence="2">
    <location>
        <begin position="31"/>
        <end position="82"/>
    </location>
</feature>
<dbReference type="GO" id="GO:0004803">
    <property type="term" value="F:transposase activity"/>
    <property type="evidence" value="ECO:0007669"/>
    <property type="project" value="InterPro"/>
</dbReference>
<dbReference type="STRING" id="69279.BG36_05455"/>
<dbReference type="Pfam" id="PF02371">
    <property type="entry name" value="Transposase_20"/>
    <property type="match status" value="1"/>
</dbReference>
<name>A0A011UKZ8_9HYPH</name>
<dbReference type="Proteomes" id="UP000019849">
    <property type="component" value="Unassembled WGS sequence"/>
</dbReference>
<dbReference type="EMBL" id="JENY01000015">
    <property type="protein sequence ID" value="EXL06856.1"/>
    <property type="molecule type" value="Genomic_DNA"/>
</dbReference>
<reference evidence="3 4" key="1">
    <citation type="submission" date="2014-02" db="EMBL/GenBank/DDBJ databases">
        <title>Aquamicrobium defluvii Genome sequencing.</title>
        <authorList>
            <person name="Wang X."/>
        </authorList>
    </citation>
    <scope>NUCLEOTIDE SEQUENCE [LARGE SCALE GENOMIC DNA]</scope>
    <source>
        <strain evidence="3 4">W13Z1</strain>
    </source>
</reference>
<dbReference type="OrthoDB" id="7410629at2"/>
<proteinExistence type="predicted"/>
<evidence type="ECO:0000313" key="3">
    <source>
        <dbReference type="EMBL" id="EXL06856.1"/>
    </source>
</evidence>